<dbReference type="Proteomes" id="UP000558488">
    <property type="component" value="Unassembled WGS sequence"/>
</dbReference>
<accession>A0A7J7RD62</accession>
<feature type="compositionally biased region" description="Polar residues" evidence="1">
    <location>
        <begin position="27"/>
        <end position="36"/>
    </location>
</feature>
<reference evidence="2 3" key="1">
    <citation type="journal article" date="2020" name="Nature">
        <title>Six reference-quality genomes reveal evolution of bat adaptations.</title>
        <authorList>
            <person name="Jebb D."/>
            <person name="Huang Z."/>
            <person name="Pippel M."/>
            <person name="Hughes G.M."/>
            <person name="Lavrichenko K."/>
            <person name="Devanna P."/>
            <person name="Winkler S."/>
            <person name="Jermiin L.S."/>
            <person name="Skirmuntt E.C."/>
            <person name="Katzourakis A."/>
            <person name="Burkitt-Gray L."/>
            <person name="Ray D.A."/>
            <person name="Sullivan K.A.M."/>
            <person name="Roscito J.G."/>
            <person name="Kirilenko B.M."/>
            <person name="Davalos L.M."/>
            <person name="Corthals A.P."/>
            <person name="Power M.L."/>
            <person name="Jones G."/>
            <person name="Ransome R.D."/>
            <person name="Dechmann D.K.N."/>
            <person name="Locatelli A.G."/>
            <person name="Puechmaille S.J."/>
            <person name="Fedrigo O."/>
            <person name="Jarvis E.D."/>
            <person name="Hiller M."/>
            <person name="Vernes S.C."/>
            <person name="Myers E.W."/>
            <person name="Teeling E.C."/>
        </authorList>
    </citation>
    <scope>NUCLEOTIDE SEQUENCE [LARGE SCALE GENOMIC DNA]</scope>
    <source>
        <strain evidence="2">MPipKuh1</strain>
        <tissue evidence="2">Flight muscle</tissue>
    </source>
</reference>
<protein>
    <submittedName>
        <fullName evidence="2">Uncharacterized protein</fullName>
    </submittedName>
</protein>
<organism evidence="2 3">
    <name type="scientific">Pipistrellus kuhlii</name>
    <name type="common">Kuhl's pipistrelle</name>
    <dbReference type="NCBI Taxonomy" id="59472"/>
    <lineage>
        <taxon>Eukaryota</taxon>
        <taxon>Metazoa</taxon>
        <taxon>Chordata</taxon>
        <taxon>Craniata</taxon>
        <taxon>Vertebrata</taxon>
        <taxon>Euteleostomi</taxon>
        <taxon>Mammalia</taxon>
        <taxon>Eutheria</taxon>
        <taxon>Laurasiatheria</taxon>
        <taxon>Chiroptera</taxon>
        <taxon>Yangochiroptera</taxon>
        <taxon>Vespertilionidae</taxon>
        <taxon>Pipistrellus</taxon>
    </lineage>
</organism>
<gene>
    <name evidence="2" type="ORF">mPipKuh1_010687</name>
</gene>
<evidence type="ECO:0000313" key="3">
    <source>
        <dbReference type="Proteomes" id="UP000558488"/>
    </source>
</evidence>
<feature type="compositionally biased region" description="Basic and acidic residues" evidence="1">
    <location>
        <begin position="92"/>
        <end position="101"/>
    </location>
</feature>
<dbReference type="AlphaFoldDB" id="A0A7J7RD62"/>
<feature type="region of interest" description="Disordered" evidence="1">
    <location>
        <begin position="83"/>
        <end position="107"/>
    </location>
</feature>
<sequence length="176" mass="19481">MIYSKRARESPRVQTPSVGTGRITHRPVSSGSTSARHFTEEKRAGTQGASPEAASPPEMASLSWQPDQSQVLGAVNKWTEVKSRSSFSHNPSMDREMEWHASAKTYPPDLCQQVRSQSGQRDKWTHKPATGHIHVQSSLCRTSSPRGCTPYGMASAPPSHPCARAPLCRRQWKSWS</sequence>
<feature type="compositionally biased region" description="Low complexity" evidence="1">
    <location>
        <begin position="49"/>
        <end position="63"/>
    </location>
</feature>
<dbReference type="EMBL" id="JACAGB010000082">
    <property type="protein sequence ID" value="KAF6274023.1"/>
    <property type="molecule type" value="Genomic_DNA"/>
</dbReference>
<feature type="region of interest" description="Disordered" evidence="1">
    <location>
        <begin position="1"/>
        <end position="65"/>
    </location>
</feature>
<keyword evidence="3" id="KW-1185">Reference proteome</keyword>
<evidence type="ECO:0000256" key="1">
    <source>
        <dbReference type="SAM" id="MobiDB-lite"/>
    </source>
</evidence>
<name>A0A7J7RD62_PIPKU</name>
<comment type="caution">
    <text evidence="2">The sequence shown here is derived from an EMBL/GenBank/DDBJ whole genome shotgun (WGS) entry which is preliminary data.</text>
</comment>
<evidence type="ECO:0000313" key="2">
    <source>
        <dbReference type="EMBL" id="KAF6274023.1"/>
    </source>
</evidence>
<proteinExistence type="predicted"/>
<feature type="compositionally biased region" description="Basic and acidic residues" evidence="1">
    <location>
        <begin position="1"/>
        <end position="11"/>
    </location>
</feature>